<protein>
    <recommendedName>
        <fullName evidence="4">DUF4355 domain-containing protein</fullName>
    </recommendedName>
</protein>
<evidence type="ECO:0008006" key="4">
    <source>
        <dbReference type="Google" id="ProtNLM"/>
    </source>
</evidence>
<name>A0A6G9CSB5_RHOER</name>
<sequence>MPEENTTETSNETTAPATTETAAATATETGKPEELGEGGKKALDAERAARKEAEKKLSDIEKAQEKDRLAKLEGTQRAEAERDAEKTRAEAAEAKAAVYEAAMEHGITDKKDLALLSKLPADQVAEVAKRLAEAKPAAAGKSGNPVGGAAAAAPIEQQIKEAQARGDFTTVIALKQRQHATN</sequence>
<evidence type="ECO:0000313" key="3">
    <source>
        <dbReference type="Proteomes" id="UP000502345"/>
    </source>
</evidence>
<dbReference type="RefSeq" id="WP_166502095.1">
    <property type="nucleotide sequence ID" value="NZ_CP050124.1"/>
</dbReference>
<organism evidence="2 3">
    <name type="scientific">Rhodococcus erythropolis</name>
    <name type="common">Arthrobacter picolinophilus</name>
    <dbReference type="NCBI Taxonomy" id="1833"/>
    <lineage>
        <taxon>Bacteria</taxon>
        <taxon>Bacillati</taxon>
        <taxon>Actinomycetota</taxon>
        <taxon>Actinomycetes</taxon>
        <taxon>Mycobacteriales</taxon>
        <taxon>Nocardiaceae</taxon>
        <taxon>Rhodococcus</taxon>
        <taxon>Rhodococcus erythropolis group</taxon>
    </lineage>
</organism>
<reference evidence="2 3" key="1">
    <citation type="submission" date="2020-03" db="EMBL/GenBank/DDBJ databases">
        <title>Screen low temperature-resistant strains for efficient degradation of petroleum hydrocarbons under the low temperature.</title>
        <authorList>
            <person name="Wang Y."/>
            <person name="Chen J."/>
        </authorList>
    </citation>
    <scope>NUCLEOTIDE SEQUENCE [LARGE SCALE GENOMIC DNA]</scope>
    <source>
        <strain evidence="2 3">KB1</strain>
    </source>
</reference>
<feature type="compositionally biased region" description="Low complexity" evidence="1">
    <location>
        <begin position="7"/>
        <end position="29"/>
    </location>
</feature>
<dbReference type="Proteomes" id="UP000502345">
    <property type="component" value="Chromosome"/>
</dbReference>
<feature type="compositionally biased region" description="Basic and acidic residues" evidence="1">
    <location>
        <begin position="30"/>
        <end position="93"/>
    </location>
</feature>
<evidence type="ECO:0000256" key="1">
    <source>
        <dbReference type="SAM" id="MobiDB-lite"/>
    </source>
</evidence>
<dbReference type="AlphaFoldDB" id="A0A6G9CSB5"/>
<dbReference type="EMBL" id="CP050124">
    <property type="protein sequence ID" value="QIP39700.1"/>
    <property type="molecule type" value="Genomic_DNA"/>
</dbReference>
<evidence type="ECO:0000313" key="2">
    <source>
        <dbReference type="EMBL" id="QIP39700.1"/>
    </source>
</evidence>
<gene>
    <name evidence="2" type="ORF">G9444_2456</name>
</gene>
<feature type="region of interest" description="Disordered" evidence="1">
    <location>
        <begin position="1"/>
        <end position="93"/>
    </location>
</feature>
<accession>A0A6G9CSB5</accession>
<proteinExistence type="predicted"/>